<reference evidence="2 3" key="1">
    <citation type="submission" date="2018-06" db="EMBL/GenBank/DDBJ databases">
        <title>Complete genome sequnece of Lactobacillus amylovorus PMRA3.</title>
        <authorList>
            <person name="Nam Y.-D."/>
            <person name="Chung W.-H."/>
            <person name="Park Y.S."/>
            <person name="Kang J."/>
        </authorList>
    </citation>
    <scope>NUCLEOTIDE SEQUENCE [LARGE SCALE GENOMIC DNA]</scope>
    <source>
        <strain evidence="2 3">PMRA3</strain>
    </source>
</reference>
<dbReference type="Proteomes" id="UP000312326">
    <property type="component" value="Chromosome"/>
</dbReference>
<feature type="transmembrane region" description="Helical" evidence="1">
    <location>
        <begin position="6"/>
        <end position="24"/>
    </location>
</feature>
<evidence type="ECO:0000313" key="3">
    <source>
        <dbReference type="Proteomes" id="UP000312326"/>
    </source>
</evidence>
<accession>A0A5E8CQU9</accession>
<name>A0A5E8CQU9_LACAM</name>
<keyword evidence="1" id="KW-1133">Transmembrane helix</keyword>
<gene>
    <name evidence="2" type="ORF">DM298_09630</name>
</gene>
<proteinExistence type="predicted"/>
<keyword evidence="1" id="KW-0472">Membrane</keyword>
<evidence type="ECO:0000256" key="1">
    <source>
        <dbReference type="SAM" id="Phobius"/>
    </source>
</evidence>
<feature type="transmembrane region" description="Helical" evidence="1">
    <location>
        <begin position="55"/>
        <end position="78"/>
    </location>
</feature>
<organism evidence="2 3">
    <name type="scientific">Lactobacillus amylovorus</name>
    <dbReference type="NCBI Taxonomy" id="1604"/>
    <lineage>
        <taxon>Bacteria</taxon>
        <taxon>Bacillati</taxon>
        <taxon>Bacillota</taxon>
        <taxon>Bacilli</taxon>
        <taxon>Lactobacillales</taxon>
        <taxon>Lactobacillaceae</taxon>
        <taxon>Lactobacillus</taxon>
    </lineage>
</organism>
<evidence type="ECO:0000313" key="2">
    <source>
        <dbReference type="EMBL" id="QDD71082.1"/>
    </source>
</evidence>
<dbReference type="AlphaFoldDB" id="A0A5E8CQU9"/>
<protein>
    <submittedName>
        <fullName evidence="2">Uncharacterized protein</fullName>
    </submittedName>
</protein>
<dbReference type="EMBL" id="CP029754">
    <property type="protein sequence ID" value="QDD71082.1"/>
    <property type="molecule type" value="Genomic_DNA"/>
</dbReference>
<keyword evidence="1" id="KW-0812">Transmembrane</keyword>
<sequence length="79" mass="9078">MNAIILIAVTLIISIVLIALVKTIKNKSNGQYTYRHHVMKIEDNKRKLCTETVRVESFTTAFLLNIIDVVTYAFILLWP</sequence>